<keyword evidence="7 9" id="KW-1133">Transmembrane helix</keyword>
<evidence type="ECO:0000256" key="6">
    <source>
        <dbReference type="ARBA" id="ARBA00022692"/>
    </source>
</evidence>
<organism evidence="11 12">
    <name type="scientific">Candidatus Brevifilum fermentans</name>
    <dbReference type="NCBI Taxonomy" id="1986204"/>
    <lineage>
        <taxon>Bacteria</taxon>
        <taxon>Bacillati</taxon>
        <taxon>Chloroflexota</taxon>
        <taxon>Anaerolineae</taxon>
        <taxon>Anaerolineales</taxon>
        <taxon>Anaerolineaceae</taxon>
        <taxon>Candidatus Brevifilum</taxon>
    </lineage>
</organism>
<dbReference type="InterPro" id="IPR047817">
    <property type="entry name" value="ABC2_TM_bact-type"/>
</dbReference>
<evidence type="ECO:0000256" key="7">
    <source>
        <dbReference type="ARBA" id="ARBA00022989"/>
    </source>
</evidence>
<dbReference type="PANTHER" id="PTHR30413">
    <property type="entry name" value="INNER MEMBRANE TRANSPORT PERMEASE"/>
    <property type="match status" value="1"/>
</dbReference>
<name>A0A1Y6K3I3_9CHLR</name>
<dbReference type="Proteomes" id="UP000195514">
    <property type="component" value="Chromosome I"/>
</dbReference>
<keyword evidence="4 9" id="KW-1003">Cell membrane</keyword>
<dbReference type="EMBL" id="LT859958">
    <property type="protein sequence ID" value="SMX54245.1"/>
    <property type="molecule type" value="Genomic_DNA"/>
</dbReference>
<dbReference type="KEGG" id="abat:CFX1CAM_1180"/>
<accession>A0A1Y6K3I3</accession>
<protein>
    <recommendedName>
        <fullName evidence="9">Transport permease protein</fullName>
    </recommendedName>
</protein>
<evidence type="ECO:0000256" key="1">
    <source>
        <dbReference type="ARBA" id="ARBA00004429"/>
    </source>
</evidence>
<keyword evidence="6 9" id="KW-0812">Transmembrane</keyword>
<reference evidence="12" key="1">
    <citation type="submission" date="2017-05" db="EMBL/GenBank/DDBJ databases">
        <authorList>
            <person name="Kirkegaard R."/>
            <person name="Mcilroy J S."/>
        </authorList>
    </citation>
    <scope>NUCLEOTIDE SEQUENCE [LARGE SCALE GENOMIC DNA]</scope>
</reference>
<evidence type="ECO:0000256" key="8">
    <source>
        <dbReference type="ARBA" id="ARBA00023136"/>
    </source>
</evidence>
<dbReference type="AlphaFoldDB" id="A0A1Y6K3I3"/>
<comment type="subcellular location">
    <subcellularLocation>
        <location evidence="1">Cell inner membrane</location>
        <topology evidence="1">Multi-pass membrane protein</topology>
    </subcellularLocation>
    <subcellularLocation>
        <location evidence="9">Cell membrane</location>
        <topology evidence="9">Multi-pass membrane protein</topology>
    </subcellularLocation>
</comment>
<keyword evidence="12" id="KW-1185">Reference proteome</keyword>
<sequence length="274" mass="31277">MKNSAMIYDSAKRKHPAIEEFLALIRYRDLIYQLVRRDIVARYKRSVLGIAWTMLNPLGTMLIMVVVFSQVFQTAKNYPAYVLSGVIVWTMFSQSTSMAMSSMVWGSQLFHQIYVPRTSFVVSTILASMVNFVLSFIPLGLIFLITGVPLRPSALLLPVFMVFLFSFSLGVALLLSTLAVFFPDIADFYPVLLTAWMYLSPIIMPLDFYRKILNGLLLYINPFYYIINLFRILVLDGFVPHLQTWGATAFVSFGVLIIGWVFFCSKADKFAYHV</sequence>
<feature type="transmembrane region" description="Helical" evidence="9">
    <location>
        <begin position="47"/>
        <end position="68"/>
    </location>
</feature>
<feature type="transmembrane region" description="Helical" evidence="9">
    <location>
        <begin position="120"/>
        <end position="144"/>
    </location>
</feature>
<evidence type="ECO:0000313" key="11">
    <source>
        <dbReference type="EMBL" id="SMX54245.1"/>
    </source>
</evidence>
<keyword evidence="3 9" id="KW-0813">Transport</keyword>
<evidence type="ECO:0000259" key="10">
    <source>
        <dbReference type="PROSITE" id="PS51012"/>
    </source>
</evidence>
<feature type="transmembrane region" description="Helical" evidence="9">
    <location>
        <begin position="188"/>
        <end position="209"/>
    </location>
</feature>
<comment type="similarity">
    <text evidence="2 9">Belongs to the ABC-2 integral membrane protein family.</text>
</comment>
<proteinExistence type="inferred from homology"/>
<dbReference type="PROSITE" id="PS51012">
    <property type="entry name" value="ABC_TM2"/>
    <property type="match status" value="1"/>
</dbReference>
<keyword evidence="5" id="KW-0997">Cell inner membrane</keyword>
<gene>
    <name evidence="11" type="ORF">CFX1CAM_1180</name>
</gene>
<dbReference type="GO" id="GO:0140359">
    <property type="term" value="F:ABC-type transporter activity"/>
    <property type="evidence" value="ECO:0007669"/>
    <property type="project" value="InterPro"/>
</dbReference>
<feature type="transmembrane region" description="Helical" evidence="9">
    <location>
        <begin position="156"/>
        <end position="182"/>
    </location>
</feature>
<evidence type="ECO:0000256" key="3">
    <source>
        <dbReference type="ARBA" id="ARBA00022448"/>
    </source>
</evidence>
<dbReference type="InterPro" id="IPR013525">
    <property type="entry name" value="ABC2_TM"/>
</dbReference>
<feature type="transmembrane region" description="Helical" evidence="9">
    <location>
        <begin position="245"/>
        <end position="263"/>
    </location>
</feature>
<evidence type="ECO:0000313" key="12">
    <source>
        <dbReference type="Proteomes" id="UP000195514"/>
    </source>
</evidence>
<dbReference type="PANTHER" id="PTHR30413:SF8">
    <property type="entry name" value="TRANSPORT PERMEASE PROTEIN"/>
    <property type="match status" value="1"/>
</dbReference>
<dbReference type="GO" id="GO:0015920">
    <property type="term" value="P:lipopolysaccharide transport"/>
    <property type="evidence" value="ECO:0007669"/>
    <property type="project" value="TreeGrafter"/>
</dbReference>
<evidence type="ECO:0000256" key="2">
    <source>
        <dbReference type="ARBA" id="ARBA00007783"/>
    </source>
</evidence>
<dbReference type="GO" id="GO:0005886">
    <property type="term" value="C:plasma membrane"/>
    <property type="evidence" value="ECO:0007669"/>
    <property type="project" value="UniProtKB-SubCell"/>
</dbReference>
<evidence type="ECO:0000256" key="4">
    <source>
        <dbReference type="ARBA" id="ARBA00022475"/>
    </source>
</evidence>
<feature type="transmembrane region" description="Helical" evidence="9">
    <location>
        <begin position="216"/>
        <end position="239"/>
    </location>
</feature>
<evidence type="ECO:0000256" key="5">
    <source>
        <dbReference type="ARBA" id="ARBA00022519"/>
    </source>
</evidence>
<keyword evidence="8 9" id="KW-0472">Membrane</keyword>
<feature type="domain" description="ABC transmembrane type-2" evidence="10">
    <location>
        <begin position="48"/>
        <end position="266"/>
    </location>
</feature>
<evidence type="ECO:0000256" key="9">
    <source>
        <dbReference type="RuleBase" id="RU361157"/>
    </source>
</evidence>
<dbReference type="Pfam" id="PF01061">
    <property type="entry name" value="ABC2_membrane"/>
    <property type="match status" value="1"/>
</dbReference>